<sequence length="380" mass="41076">MQQRPSSSLFVSVLAGSLLLAACSDEAPADSGNQQEPMTVGVVTIEPQSVTLTTSLPGRAAAYKVAEVRPQVSGIIEQQLFEGGAMVEAGQQLYQIEDSTYAAELNSAEAALARAQANLSATEKRFQRFENLIEESAVSQQDFDEVEATYLQAQAELKVAQADVARAELNIQYTQVRAPISGRIGRSLLTEGALVSNGQAQALTTIHQLDPIYIDIVQSSDEYLQLQQDIRSGRIETAPDNRAEVAVLVGNNESFRVTGELLFNEVSVDPQTSAITLRARVDNPDHRIMPGMYVNTEVTSGTLKQALLAPQSGVTRDPRGRAMVMLVNSDGKVEQRFVEVASTLGSDWIVTDGLEAGDQVIVEGLQKISPDMPVKTEEVK</sequence>
<dbReference type="Pfam" id="PF25944">
    <property type="entry name" value="Beta-barrel_RND"/>
    <property type="match status" value="1"/>
</dbReference>
<dbReference type="Pfam" id="PF25967">
    <property type="entry name" value="RND-MFP_C"/>
    <property type="match status" value="1"/>
</dbReference>
<dbReference type="InterPro" id="IPR058627">
    <property type="entry name" value="MdtA-like_C"/>
</dbReference>
<protein>
    <submittedName>
        <fullName evidence="9">Membrane fusion protein, multidrug efflux system</fullName>
    </submittedName>
</protein>
<feature type="domain" description="Multidrug resistance protein MdtA-like beta-barrel" evidence="7">
    <location>
        <begin position="211"/>
        <end position="301"/>
    </location>
</feature>
<dbReference type="PANTHER" id="PTHR30158:SF3">
    <property type="entry name" value="MULTIDRUG EFFLUX PUMP SUBUNIT ACRA-RELATED"/>
    <property type="match status" value="1"/>
</dbReference>
<dbReference type="AlphaFoldDB" id="A0A1Y6ERF2"/>
<dbReference type="FunFam" id="2.40.420.20:FF:000001">
    <property type="entry name" value="Efflux RND transporter periplasmic adaptor subunit"/>
    <property type="match status" value="1"/>
</dbReference>
<dbReference type="Pfam" id="PF25917">
    <property type="entry name" value="BSH_RND"/>
    <property type="match status" value="1"/>
</dbReference>
<dbReference type="Gene3D" id="2.40.420.20">
    <property type="match status" value="1"/>
</dbReference>
<dbReference type="Proteomes" id="UP000194450">
    <property type="component" value="Unassembled WGS sequence"/>
</dbReference>
<evidence type="ECO:0000256" key="4">
    <source>
        <dbReference type="SAM" id="SignalP"/>
    </source>
</evidence>
<dbReference type="SUPFAM" id="SSF111369">
    <property type="entry name" value="HlyD-like secretion proteins"/>
    <property type="match status" value="1"/>
</dbReference>
<dbReference type="GO" id="GO:0022857">
    <property type="term" value="F:transmembrane transporter activity"/>
    <property type="evidence" value="ECO:0007669"/>
    <property type="project" value="InterPro"/>
</dbReference>
<dbReference type="Gene3D" id="2.40.50.100">
    <property type="match status" value="1"/>
</dbReference>
<dbReference type="PANTHER" id="PTHR30158">
    <property type="entry name" value="ACRA/E-RELATED COMPONENT OF DRUG EFFLUX TRANSPORTER"/>
    <property type="match status" value="1"/>
</dbReference>
<gene>
    <name evidence="9" type="ORF">SAMN06297229_1133</name>
</gene>
<name>A0A1Y6ERF2_9GAMM</name>
<evidence type="ECO:0000259" key="5">
    <source>
        <dbReference type="Pfam" id="PF25876"/>
    </source>
</evidence>
<accession>A0A1Y6ERF2</accession>
<dbReference type="Pfam" id="PF25876">
    <property type="entry name" value="HH_MFP_RND"/>
    <property type="match status" value="1"/>
</dbReference>
<evidence type="ECO:0000256" key="1">
    <source>
        <dbReference type="ARBA" id="ARBA00004519"/>
    </source>
</evidence>
<dbReference type="RefSeq" id="WP_086434242.1">
    <property type="nucleotide sequence ID" value="NZ_FXWH01000001.1"/>
</dbReference>
<dbReference type="PROSITE" id="PS51257">
    <property type="entry name" value="PROKAR_LIPOPROTEIN"/>
    <property type="match status" value="1"/>
</dbReference>
<feature type="signal peptide" evidence="4">
    <location>
        <begin position="1"/>
        <end position="29"/>
    </location>
</feature>
<organism evidence="9 10">
    <name type="scientific">Pseudidiomarina planktonica</name>
    <dbReference type="NCBI Taxonomy" id="1323738"/>
    <lineage>
        <taxon>Bacteria</taxon>
        <taxon>Pseudomonadati</taxon>
        <taxon>Pseudomonadota</taxon>
        <taxon>Gammaproteobacteria</taxon>
        <taxon>Alteromonadales</taxon>
        <taxon>Idiomarinaceae</taxon>
        <taxon>Pseudidiomarina</taxon>
    </lineage>
</organism>
<dbReference type="Gene3D" id="2.40.30.170">
    <property type="match status" value="1"/>
</dbReference>
<feature type="domain" description="Multidrug resistance protein MdtA-like C-terminal permuted SH3" evidence="8">
    <location>
        <begin position="305"/>
        <end position="367"/>
    </location>
</feature>
<evidence type="ECO:0000313" key="10">
    <source>
        <dbReference type="Proteomes" id="UP000194450"/>
    </source>
</evidence>
<dbReference type="OrthoDB" id="9800613at2"/>
<evidence type="ECO:0000259" key="7">
    <source>
        <dbReference type="Pfam" id="PF25944"/>
    </source>
</evidence>
<keyword evidence="10" id="KW-1185">Reference proteome</keyword>
<dbReference type="GO" id="GO:0005886">
    <property type="term" value="C:plasma membrane"/>
    <property type="evidence" value="ECO:0007669"/>
    <property type="project" value="UniProtKB-SubCell"/>
</dbReference>
<dbReference type="InterPro" id="IPR006143">
    <property type="entry name" value="RND_pump_MFP"/>
</dbReference>
<dbReference type="GO" id="GO:0046677">
    <property type="term" value="P:response to antibiotic"/>
    <property type="evidence" value="ECO:0007669"/>
    <property type="project" value="TreeGrafter"/>
</dbReference>
<feature type="domain" description="Multidrug resistance protein MdtA-like barrel-sandwich hybrid" evidence="6">
    <location>
        <begin position="65"/>
        <end position="206"/>
    </location>
</feature>
<dbReference type="Gene3D" id="1.10.287.470">
    <property type="entry name" value="Helix hairpin bin"/>
    <property type="match status" value="1"/>
</dbReference>
<dbReference type="EMBL" id="FXWH01000001">
    <property type="protein sequence ID" value="SMQ64906.1"/>
    <property type="molecule type" value="Genomic_DNA"/>
</dbReference>
<dbReference type="InterPro" id="IPR058626">
    <property type="entry name" value="MdtA-like_b-barrel"/>
</dbReference>
<keyword evidence="4" id="KW-0732">Signal</keyword>
<comment type="similarity">
    <text evidence="2">Belongs to the membrane fusion protein (MFP) (TC 8.A.1) family.</text>
</comment>
<dbReference type="InterPro" id="IPR058624">
    <property type="entry name" value="MdtA-like_HH"/>
</dbReference>
<keyword evidence="3" id="KW-0175">Coiled coil</keyword>
<evidence type="ECO:0000313" key="9">
    <source>
        <dbReference type="EMBL" id="SMQ64906.1"/>
    </source>
</evidence>
<comment type="subcellular location">
    <subcellularLocation>
        <location evidence="1">Cell inner membrane</location>
        <topology evidence="1">Lipid-anchor</topology>
    </subcellularLocation>
</comment>
<dbReference type="InterPro" id="IPR058625">
    <property type="entry name" value="MdtA-like_BSH"/>
</dbReference>
<reference evidence="10" key="1">
    <citation type="submission" date="2017-04" db="EMBL/GenBank/DDBJ databases">
        <authorList>
            <person name="Varghese N."/>
            <person name="Submissions S."/>
        </authorList>
    </citation>
    <scope>NUCLEOTIDE SEQUENCE [LARGE SCALE GENOMIC DNA]</scope>
</reference>
<dbReference type="NCBIfam" id="TIGR01730">
    <property type="entry name" value="RND_mfp"/>
    <property type="match status" value="1"/>
</dbReference>
<proteinExistence type="inferred from homology"/>
<evidence type="ECO:0000259" key="8">
    <source>
        <dbReference type="Pfam" id="PF25967"/>
    </source>
</evidence>
<feature type="chain" id="PRO_5012734932" evidence="4">
    <location>
        <begin position="30"/>
        <end position="380"/>
    </location>
</feature>
<feature type="coiled-coil region" evidence="3">
    <location>
        <begin position="105"/>
        <end position="170"/>
    </location>
</feature>
<evidence type="ECO:0000256" key="2">
    <source>
        <dbReference type="ARBA" id="ARBA00009477"/>
    </source>
</evidence>
<evidence type="ECO:0000256" key="3">
    <source>
        <dbReference type="SAM" id="Coils"/>
    </source>
</evidence>
<evidence type="ECO:0000259" key="6">
    <source>
        <dbReference type="Pfam" id="PF25917"/>
    </source>
</evidence>
<feature type="domain" description="Multidrug resistance protein MdtA-like alpha-helical hairpin" evidence="5">
    <location>
        <begin position="104"/>
        <end position="174"/>
    </location>
</feature>